<evidence type="ECO:0000313" key="2">
    <source>
        <dbReference type="EMBL" id="JAH19429.1"/>
    </source>
</evidence>
<evidence type="ECO:0000256" key="1">
    <source>
        <dbReference type="SAM" id="Phobius"/>
    </source>
</evidence>
<sequence length="37" mass="4337">MRIKLPIPLCLSFCHFLVISRLILTLGKTKPQEFHQD</sequence>
<dbReference type="AlphaFoldDB" id="A0A0E9QRH6"/>
<keyword evidence="1" id="KW-1133">Transmembrane helix</keyword>
<protein>
    <submittedName>
        <fullName evidence="2">Uncharacterized protein</fullName>
    </submittedName>
</protein>
<keyword evidence="1" id="KW-0812">Transmembrane</keyword>
<name>A0A0E9QRH6_ANGAN</name>
<reference evidence="2" key="1">
    <citation type="submission" date="2014-11" db="EMBL/GenBank/DDBJ databases">
        <authorList>
            <person name="Amaro Gonzalez C."/>
        </authorList>
    </citation>
    <scope>NUCLEOTIDE SEQUENCE</scope>
</reference>
<accession>A0A0E9QRH6</accession>
<feature type="transmembrane region" description="Helical" evidence="1">
    <location>
        <begin position="6"/>
        <end position="24"/>
    </location>
</feature>
<keyword evidence="1" id="KW-0472">Membrane</keyword>
<organism evidence="2">
    <name type="scientific">Anguilla anguilla</name>
    <name type="common">European freshwater eel</name>
    <name type="synonym">Muraena anguilla</name>
    <dbReference type="NCBI Taxonomy" id="7936"/>
    <lineage>
        <taxon>Eukaryota</taxon>
        <taxon>Metazoa</taxon>
        <taxon>Chordata</taxon>
        <taxon>Craniata</taxon>
        <taxon>Vertebrata</taxon>
        <taxon>Euteleostomi</taxon>
        <taxon>Actinopterygii</taxon>
        <taxon>Neopterygii</taxon>
        <taxon>Teleostei</taxon>
        <taxon>Anguilliformes</taxon>
        <taxon>Anguillidae</taxon>
        <taxon>Anguilla</taxon>
    </lineage>
</organism>
<proteinExistence type="predicted"/>
<dbReference type="EMBL" id="GBXM01089148">
    <property type="protein sequence ID" value="JAH19429.1"/>
    <property type="molecule type" value="Transcribed_RNA"/>
</dbReference>
<reference evidence="2" key="2">
    <citation type="journal article" date="2015" name="Fish Shellfish Immunol.">
        <title>Early steps in the European eel (Anguilla anguilla)-Vibrio vulnificus interaction in the gills: Role of the RtxA13 toxin.</title>
        <authorList>
            <person name="Callol A."/>
            <person name="Pajuelo D."/>
            <person name="Ebbesson L."/>
            <person name="Teles M."/>
            <person name="MacKenzie S."/>
            <person name="Amaro C."/>
        </authorList>
    </citation>
    <scope>NUCLEOTIDE SEQUENCE</scope>
</reference>